<evidence type="ECO:0000313" key="1">
    <source>
        <dbReference type="EMBL" id="MDP9823182.1"/>
    </source>
</evidence>
<accession>A0ABT9NRX0</accession>
<dbReference type="Gene3D" id="1.20.120.450">
    <property type="entry name" value="dinb family like domain"/>
    <property type="match status" value="1"/>
</dbReference>
<dbReference type="SUPFAM" id="SSF109854">
    <property type="entry name" value="DinB/YfiT-like putative metalloenzymes"/>
    <property type="match status" value="1"/>
</dbReference>
<keyword evidence="2" id="KW-1185">Reference proteome</keyword>
<gene>
    <name evidence="1" type="ORF">J2S59_002991</name>
</gene>
<dbReference type="EMBL" id="JAUSQM010000001">
    <property type="protein sequence ID" value="MDP9823182.1"/>
    <property type="molecule type" value="Genomic_DNA"/>
</dbReference>
<organism evidence="1 2">
    <name type="scientific">Nocardioides massiliensis</name>
    <dbReference type="NCBI Taxonomy" id="1325935"/>
    <lineage>
        <taxon>Bacteria</taxon>
        <taxon>Bacillati</taxon>
        <taxon>Actinomycetota</taxon>
        <taxon>Actinomycetes</taxon>
        <taxon>Propionibacteriales</taxon>
        <taxon>Nocardioidaceae</taxon>
        <taxon>Nocardioides</taxon>
    </lineage>
</organism>
<proteinExistence type="predicted"/>
<comment type="caution">
    <text evidence="1">The sequence shown here is derived from an EMBL/GenBank/DDBJ whole genome shotgun (WGS) entry which is preliminary data.</text>
</comment>
<evidence type="ECO:0000313" key="2">
    <source>
        <dbReference type="Proteomes" id="UP001240447"/>
    </source>
</evidence>
<sequence length="53" mass="6003">MTTLFEQWPDPPHSAGNEAEAVLGALERQRATFWWKVSGLDTDQLRTPHPPSE</sequence>
<dbReference type="RefSeq" id="WP_220138432.1">
    <property type="nucleotide sequence ID" value="NZ_CCXJ01000283.1"/>
</dbReference>
<reference evidence="1 2" key="1">
    <citation type="submission" date="2023-07" db="EMBL/GenBank/DDBJ databases">
        <title>Sequencing the genomes of 1000 actinobacteria strains.</title>
        <authorList>
            <person name="Klenk H.-P."/>
        </authorList>
    </citation>
    <scope>NUCLEOTIDE SEQUENCE [LARGE SCALE GENOMIC DNA]</scope>
    <source>
        <strain evidence="1 2">GD13</strain>
    </source>
</reference>
<dbReference type="InterPro" id="IPR034660">
    <property type="entry name" value="DinB/YfiT-like"/>
</dbReference>
<protein>
    <submittedName>
        <fullName evidence="1">Uncharacterized protein</fullName>
    </submittedName>
</protein>
<dbReference type="Proteomes" id="UP001240447">
    <property type="component" value="Unassembled WGS sequence"/>
</dbReference>
<name>A0ABT9NRX0_9ACTN</name>